<dbReference type="Gene3D" id="2.160.20.110">
    <property type="match status" value="3"/>
</dbReference>
<dbReference type="Proteomes" id="UP000294862">
    <property type="component" value="Unassembled WGS sequence"/>
</dbReference>
<dbReference type="AlphaFoldDB" id="A0A4R2IEV2"/>
<evidence type="ECO:0000313" key="3">
    <source>
        <dbReference type="Proteomes" id="UP000294862"/>
    </source>
</evidence>
<protein>
    <submittedName>
        <fullName evidence="2">Putative repeat protein (TIGR01451 family)</fullName>
    </submittedName>
</protein>
<dbReference type="EMBL" id="SLWQ01000001">
    <property type="protein sequence ID" value="TCO43223.1"/>
    <property type="molecule type" value="Genomic_DNA"/>
</dbReference>
<feature type="domain" description="GLUG" evidence="1">
    <location>
        <begin position="297"/>
        <end position="321"/>
    </location>
</feature>
<organism evidence="2 3">
    <name type="scientific">Dokdonella fugitiva</name>
    <dbReference type="NCBI Taxonomy" id="328517"/>
    <lineage>
        <taxon>Bacteria</taxon>
        <taxon>Pseudomonadati</taxon>
        <taxon>Pseudomonadota</taxon>
        <taxon>Gammaproteobacteria</taxon>
        <taxon>Lysobacterales</taxon>
        <taxon>Rhodanobacteraceae</taxon>
        <taxon>Dokdonella</taxon>
    </lineage>
</organism>
<proteinExistence type="predicted"/>
<dbReference type="Pfam" id="PF07581">
    <property type="entry name" value="Glug"/>
    <property type="match status" value="2"/>
</dbReference>
<evidence type="ECO:0000313" key="2">
    <source>
        <dbReference type="EMBL" id="TCO43223.1"/>
    </source>
</evidence>
<gene>
    <name evidence="2" type="ORF">EV148_101642</name>
</gene>
<sequence>MAVAASAPARADYRIAPVGGDITGRQLSAQLAAGDVSLVAASGDLVVDDTVSWGAHTLTLSAPGGAIDVNAVMTASGSANLALEASAAGGVNMALGGNASTGNAFIGRVDFTGSAQALRLDGADCTLIRDAAGLQAIAGSSLEGCVALAADIDIGVLAGFQQLAIQHHGVLDGLGHALSLATDGSLFVMFTTVASDAVIRNIGLQRGNVSGIGPLAYTNNGVVSNVYSAVDVTYTGLINGAGSLLGENAGYINNAWASGNVTAQYAGAGGLVGYNHVGSNGEGGSIRHAWARGNVSGAAAGGLVGIAQSGTIRDAYATGNATGATGAGGLLGTSFGGSGSALENVFATGGVSGGGASALVGSATPSAISHAWFVTDTPGLHPDNGVGSATTLASLVAALPAGFDGAVWENQNGRTTPYLKSVPGAVYVKAESASGASARVYTPVSTLDQLQAIEHDVAGAYALFEDIDATPTRTWNSGQGFAPIGPAYFTGRFDGLGHVVAHLHVDRFNTSYLGLFAMIGSGGVVRGVGVEDAYVHGNQYIGALAGENDGSIVDAWASGSVSAAFDVGGLVGANVGSIDRAYSTVAAAAQAHSTGGLVGYHVIGTISRSYASGQVTGTNNVGGLAGLTTTSSSISNSYWDSYSTGRAAAVGSGGAAVTNVGAVTSDPAQAGAANYAFGQNAYANFNFAGDWVAFEGTRPFLRSEWQTTLTNAHQLQLMNLAKGARYTLGGPYTSFGHVDAGETGRNDGTAARSAGMWARTGFAPVGASAADPFTGELDGQHHVIRGLAVRNPGAVAGLFAWVTGGSLRNLGLRDVDIIGAGYVAGLAVRMDELSEARNVYVTGQVKAIAAPASGEIEQAVAAGLVAVLDGSSIDASYGRARVEAVAGSSGSYDLGIVGGLVGANVDGSLGHSYASSELGVATDPASLNYAGQLVGADNGGVYLEDFWDGDAGPTGVGSGDVAGATGLTRTQWLSQGPIASGSWDTTATWVAGYPFPLLRGFPHVRVIAQGAHVTQGVPAVTADSYSVIDQDGFDASAWVVGTPSWFADPGLPAGAVANIGGTGVTMAAAYPLHEVTYVGSDIVQPPAMPHLALSLTQGAPAYVTYGEIVDYVVTLANSGNAPALAQVQASFAGGADVASANWQCIAGSVDASCLAAGAGPINDSVTIPPGVSMTWLIHVPVSTSTTAGTLDFTFTAAGIDALHDSATIVIFRDGFDGDIASTEEAP</sequence>
<accession>A0A4R2IEV2</accession>
<name>A0A4R2IEV2_9GAMM</name>
<feature type="domain" description="GLUG" evidence="1">
    <location>
        <begin position="591"/>
        <end position="616"/>
    </location>
</feature>
<keyword evidence="3" id="KW-1185">Reference proteome</keyword>
<reference evidence="2 3" key="1">
    <citation type="journal article" date="2015" name="Stand. Genomic Sci.">
        <title>Genomic Encyclopedia of Bacterial and Archaeal Type Strains, Phase III: the genomes of soil and plant-associated and newly described type strains.</title>
        <authorList>
            <person name="Whitman W.B."/>
            <person name="Woyke T."/>
            <person name="Klenk H.P."/>
            <person name="Zhou Y."/>
            <person name="Lilburn T.G."/>
            <person name="Beck B.J."/>
            <person name="De Vos P."/>
            <person name="Vandamme P."/>
            <person name="Eisen J.A."/>
            <person name="Garrity G."/>
            <person name="Hugenholtz P."/>
            <person name="Kyrpides N.C."/>
        </authorList>
    </citation>
    <scope>NUCLEOTIDE SEQUENCE [LARGE SCALE GENOMIC DNA]</scope>
    <source>
        <strain evidence="2 3">A3</strain>
    </source>
</reference>
<dbReference type="InterPro" id="IPR011493">
    <property type="entry name" value="GLUG"/>
</dbReference>
<comment type="caution">
    <text evidence="2">The sequence shown here is derived from an EMBL/GenBank/DDBJ whole genome shotgun (WGS) entry which is preliminary data.</text>
</comment>
<evidence type="ECO:0000259" key="1">
    <source>
        <dbReference type="Pfam" id="PF07581"/>
    </source>
</evidence>